<dbReference type="PIRSF" id="PIRSF001237">
    <property type="entry name" value="DHOdimr"/>
    <property type="match status" value="1"/>
</dbReference>
<dbReference type="InterPro" id="IPR002195">
    <property type="entry name" value="Dihydroorotase_CS"/>
</dbReference>
<dbReference type="GO" id="GO:0008270">
    <property type="term" value="F:zinc ion binding"/>
    <property type="evidence" value="ECO:0007669"/>
    <property type="project" value="UniProtKB-UniRule"/>
</dbReference>
<feature type="modified residue" description="N6-carboxylysine" evidence="10">
    <location>
        <position position="100"/>
    </location>
</feature>
<feature type="active site" evidence="10">
    <location>
        <position position="248"/>
    </location>
</feature>
<dbReference type="GO" id="GO:0005829">
    <property type="term" value="C:cytosol"/>
    <property type="evidence" value="ECO:0007669"/>
    <property type="project" value="TreeGrafter"/>
</dbReference>
<dbReference type="GO" id="GO:0004151">
    <property type="term" value="F:dihydroorotase activity"/>
    <property type="evidence" value="ECO:0007669"/>
    <property type="project" value="UniProtKB-UniRule"/>
</dbReference>
<dbReference type="OrthoDB" id="9808095at2"/>
<organism evidence="13 14">
    <name type="scientific">Thioflexithrix psekupsensis</name>
    <dbReference type="NCBI Taxonomy" id="1570016"/>
    <lineage>
        <taxon>Bacteria</taxon>
        <taxon>Pseudomonadati</taxon>
        <taxon>Pseudomonadota</taxon>
        <taxon>Gammaproteobacteria</taxon>
        <taxon>Thiotrichales</taxon>
        <taxon>Thioflexithrix</taxon>
    </lineage>
</organism>
<feature type="binding site" evidence="10">
    <location>
        <begin position="16"/>
        <end position="18"/>
    </location>
    <ligand>
        <name>substrate</name>
    </ligand>
</feature>
<evidence type="ECO:0000256" key="4">
    <source>
        <dbReference type="ARBA" id="ARBA00012860"/>
    </source>
</evidence>
<dbReference type="EC" id="3.5.2.3" evidence="4 10"/>
<evidence type="ECO:0000259" key="12">
    <source>
        <dbReference type="Pfam" id="PF01979"/>
    </source>
</evidence>
<dbReference type="Proteomes" id="UP000194798">
    <property type="component" value="Unassembled WGS sequence"/>
</dbReference>
<evidence type="ECO:0000256" key="11">
    <source>
        <dbReference type="RuleBase" id="RU003440"/>
    </source>
</evidence>
<gene>
    <name evidence="10" type="primary">pyrC</name>
    <name evidence="13" type="ORF">TPSD3_11265</name>
</gene>
<feature type="binding site" evidence="10">
    <location>
        <position position="137"/>
    </location>
    <ligand>
        <name>substrate</name>
    </ligand>
</feature>
<dbReference type="PROSITE" id="PS00482">
    <property type="entry name" value="DIHYDROOROTASE_1"/>
    <property type="match status" value="1"/>
</dbReference>
<evidence type="ECO:0000256" key="6">
    <source>
        <dbReference type="ARBA" id="ARBA00022801"/>
    </source>
</evidence>
<dbReference type="InterPro" id="IPR032466">
    <property type="entry name" value="Metal_Hydrolase"/>
</dbReference>
<evidence type="ECO:0000313" key="13">
    <source>
        <dbReference type="EMBL" id="OUD13210.1"/>
    </source>
</evidence>
<keyword evidence="14" id="KW-1185">Reference proteome</keyword>
<evidence type="ECO:0000256" key="3">
    <source>
        <dbReference type="ARBA" id="ARBA00005631"/>
    </source>
</evidence>
<dbReference type="AlphaFoldDB" id="A0A251X7A8"/>
<keyword evidence="7 10" id="KW-0862">Zinc</keyword>
<feature type="binding site" evidence="10">
    <location>
        <position position="248"/>
    </location>
    <ligand>
        <name>Zn(2+)</name>
        <dbReference type="ChEBI" id="CHEBI:29105"/>
        <label>1</label>
    </ligand>
</feature>
<comment type="similarity">
    <text evidence="3 10 11">Belongs to the metallo-dependent hydrolases superfamily. DHOase family. Class II DHOase subfamily.</text>
</comment>
<dbReference type="HAMAP" id="MF_00219">
    <property type="entry name" value="PyrC_classII"/>
    <property type="match status" value="1"/>
</dbReference>
<dbReference type="GO" id="GO:0006207">
    <property type="term" value="P:'de novo' pyrimidine nucleobase biosynthetic process"/>
    <property type="evidence" value="ECO:0007669"/>
    <property type="project" value="TreeGrafter"/>
</dbReference>
<dbReference type="Gene3D" id="3.20.20.140">
    <property type="entry name" value="Metal-dependent hydrolases"/>
    <property type="match status" value="1"/>
</dbReference>
<evidence type="ECO:0000256" key="10">
    <source>
        <dbReference type="HAMAP-Rule" id="MF_00219"/>
    </source>
</evidence>
<comment type="caution">
    <text evidence="13">The sequence shown here is derived from an EMBL/GenBank/DDBJ whole genome shotgun (WGS) entry which is preliminary data.</text>
</comment>
<dbReference type="Pfam" id="PF01979">
    <property type="entry name" value="Amidohydro_1"/>
    <property type="match status" value="1"/>
</dbReference>
<feature type="binding site" evidence="10">
    <location>
        <position position="42"/>
    </location>
    <ligand>
        <name>substrate</name>
    </ligand>
</feature>
<dbReference type="GO" id="GO:0044205">
    <property type="term" value="P:'de novo' UMP biosynthetic process"/>
    <property type="evidence" value="ECO:0007669"/>
    <property type="project" value="UniProtKB-UniRule"/>
</dbReference>
<feature type="binding site" evidence="10">
    <location>
        <position position="16"/>
    </location>
    <ligand>
        <name>Zn(2+)</name>
        <dbReference type="ChEBI" id="CHEBI:29105"/>
        <label>1</label>
    </ligand>
</feature>
<evidence type="ECO:0000256" key="2">
    <source>
        <dbReference type="ARBA" id="ARBA00004880"/>
    </source>
</evidence>
<evidence type="ECO:0000256" key="9">
    <source>
        <dbReference type="ARBA" id="ARBA00048492"/>
    </source>
</evidence>
<dbReference type="CDD" id="cd01294">
    <property type="entry name" value="DHOase"/>
    <property type="match status" value="1"/>
</dbReference>
<evidence type="ECO:0000313" key="14">
    <source>
        <dbReference type="Proteomes" id="UP000194798"/>
    </source>
</evidence>
<dbReference type="InterPro" id="IPR006680">
    <property type="entry name" value="Amidohydro-rel"/>
</dbReference>
<evidence type="ECO:0000256" key="8">
    <source>
        <dbReference type="ARBA" id="ARBA00022975"/>
    </source>
</evidence>
<feature type="binding site" description="via carbamate group" evidence="10">
    <location>
        <position position="100"/>
    </location>
    <ligand>
        <name>Zn(2+)</name>
        <dbReference type="ChEBI" id="CHEBI:29105"/>
        <label>2</label>
    </ligand>
</feature>
<dbReference type="PANTHER" id="PTHR43137:SF1">
    <property type="entry name" value="DIHYDROOROTASE"/>
    <property type="match status" value="1"/>
</dbReference>
<evidence type="ECO:0000256" key="7">
    <source>
        <dbReference type="ARBA" id="ARBA00022833"/>
    </source>
</evidence>
<dbReference type="PANTHER" id="PTHR43137">
    <property type="entry name" value="DIHYDROOROTASE"/>
    <property type="match status" value="1"/>
</dbReference>
<feature type="binding site" evidence="10">
    <location>
        <position position="14"/>
    </location>
    <ligand>
        <name>Zn(2+)</name>
        <dbReference type="ChEBI" id="CHEBI:29105"/>
        <label>1</label>
    </ligand>
</feature>
<comment type="subunit">
    <text evidence="10">Homodimer.</text>
</comment>
<dbReference type="InterPro" id="IPR004721">
    <property type="entry name" value="DHOdimr"/>
</dbReference>
<dbReference type="EMBL" id="MSLT01000018">
    <property type="protein sequence ID" value="OUD13210.1"/>
    <property type="molecule type" value="Genomic_DNA"/>
</dbReference>
<feature type="binding site" evidence="10">
    <location>
        <position position="137"/>
    </location>
    <ligand>
        <name>Zn(2+)</name>
        <dbReference type="ChEBI" id="CHEBI:29105"/>
        <label>2</label>
    </ligand>
</feature>
<evidence type="ECO:0000256" key="1">
    <source>
        <dbReference type="ARBA" id="ARBA00002368"/>
    </source>
</evidence>
<dbReference type="NCBIfam" id="TIGR00856">
    <property type="entry name" value="pyrC_dimer"/>
    <property type="match status" value="1"/>
</dbReference>
<feature type="binding site" description="via carbamate group" evidence="10">
    <location>
        <position position="100"/>
    </location>
    <ligand>
        <name>Zn(2+)</name>
        <dbReference type="ChEBI" id="CHEBI:29105"/>
        <label>1</label>
    </ligand>
</feature>
<comment type="catalytic activity">
    <reaction evidence="9 10 11">
        <text>(S)-dihydroorotate + H2O = N-carbamoyl-L-aspartate + H(+)</text>
        <dbReference type="Rhea" id="RHEA:24296"/>
        <dbReference type="ChEBI" id="CHEBI:15377"/>
        <dbReference type="ChEBI" id="CHEBI:15378"/>
        <dbReference type="ChEBI" id="CHEBI:30864"/>
        <dbReference type="ChEBI" id="CHEBI:32814"/>
        <dbReference type="EC" id="3.5.2.3"/>
    </reaction>
</comment>
<dbReference type="FunFam" id="3.20.20.140:FF:000006">
    <property type="entry name" value="Dihydroorotase"/>
    <property type="match status" value="1"/>
</dbReference>
<keyword evidence="6 10" id="KW-0378">Hydrolase</keyword>
<proteinExistence type="inferred from homology"/>
<reference evidence="13 14" key="1">
    <citation type="submission" date="2016-12" db="EMBL/GenBank/DDBJ databases">
        <title>Thioflexothrix psekupsii D3 genome sequencing and assembly.</title>
        <authorList>
            <person name="Fomenkov A."/>
            <person name="Vincze T."/>
            <person name="Grabovich M."/>
            <person name="Anton B.P."/>
            <person name="Dubinina G."/>
            <person name="Orlova M."/>
            <person name="Belousova E."/>
            <person name="Roberts R.J."/>
        </authorList>
    </citation>
    <scope>NUCLEOTIDE SEQUENCE [LARGE SCALE GENOMIC DNA]</scope>
    <source>
        <strain evidence="13">D3</strain>
    </source>
</reference>
<dbReference type="SUPFAM" id="SSF51556">
    <property type="entry name" value="Metallo-dependent hydrolases"/>
    <property type="match status" value="1"/>
</dbReference>
<accession>A0A251X7A8</accession>
<comment type="function">
    <text evidence="1 10">Catalyzes the reversible cyclization of carbamoyl aspartate to dihydroorotate.</text>
</comment>
<name>A0A251X7A8_9GAMM</name>
<sequence>MMLYCTLIQPDDWHLHVREGQAMRDVIKATARCFARAIIMPNLKPPVVNTAAALRYREAILAALPETSEFNPLMTLYLTDNTKTEEIIRAKATQQIYAVKYYPAGATTHSDSGVTNIKQITSVLETLQKIKMPLLIHGEVTDPNIDIFDREAVFIERVLTPLRRDFPELPIVLEHITTKEAAQFVSEQDAFLAATITAHHLLMNRNAIFQGGVRPHHYCLPILKREQHRQALLKAATSGSAKFFLGTDSAPHARHTKENLCGCAGIYSAPAAIELYAEAFASVNALEQLEGFASIYGADFYGLPRNKKTITLERKEWQMADYFQFGEDQVIPLRAGQMIQWQLVNSCN</sequence>
<dbReference type="PROSITE" id="PS00483">
    <property type="entry name" value="DIHYDROOROTASE_2"/>
    <property type="match status" value="1"/>
</dbReference>
<dbReference type="UniPathway" id="UPA00070">
    <property type="reaction ID" value="UER00117"/>
</dbReference>
<dbReference type="RefSeq" id="WP_086488657.1">
    <property type="nucleotide sequence ID" value="NZ_MSLT01000018.1"/>
</dbReference>
<comment type="cofactor">
    <cofactor evidence="10 11">
        <name>Zn(2+)</name>
        <dbReference type="ChEBI" id="CHEBI:29105"/>
    </cofactor>
    <text evidence="10 11">Binds 2 Zn(2+) ions per subunit.</text>
</comment>
<feature type="binding site" evidence="10">
    <location>
        <position position="264"/>
    </location>
    <ligand>
        <name>substrate</name>
    </ligand>
</feature>
<keyword evidence="8 10" id="KW-0665">Pyrimidine biosynthesis</keyword>
<comment type="pathway">
    <text evidence="2 10 11">Pyrimidine metabolism; UMP biosynthesis via de novo pathway; (S)-dihydroorotate from bicarbonate: step 3/3.</text>
</comment>
<feature type="binding site" evidence="10">
    <location>
        <position position="252"/>
    </location>
    <ligand>
        <name>substrate</name>
    </ligand>
</feature>
<protein>
    <recommendedName>
        <fullName evidence="4 10">Dihydroorotase</fullName>
        <shortName evidence="10">DHOase</shortName>
        <ecNumber evidence="4 10">3.5.2.3</ecNumber>
    </recommendedName>
</protein>
<feature type="domain" description="Amidohydrolase-related" evidence="12">
    <location>
        <begin position="12"/>
        <end position="310"/>
    </location>
</feature>
<evidence type="ECO:0000256" key="5">
    <source>
        <dbReference type="ARBA" id="ARBA00022723"/>
    </source>
</evidence>
<feature type="binding site" evidence="10">
    <location>
        <position position="220"/>
    </location>
    <ligand>
        <name>substrate</name>
    </ligand>
</feature>
<keyword evidence="5 10" id="KW-0479">Metal-binding</keyword>
<feature type="binding site" evidence="10">
    <location>
        <position position="175"/>
    </location>
    <ligand>
        <name>Zn(2+)</name>
        <dbReference type="ChEBI" id="CHEBI:29105"/>
        <label>2</label>
    </ligand>
</feature>